<name>A0A0N4WMN1_HAEPC</name>
<protein>
    <submittedName>
        <fullName evidence="1 3">Uncharacterized protein</fullName>
    </submittedName>
</protein>
<proteinExistence type="predicted"/>
<gene>
    <name evidence="1" type="ORF">HPLM_LOCUS12468</name>
</gene>
<dbReference type="Proteomes" id="UP000268014">
    <property type="component" value="Unassembled WGS sequence"/>
</dbReference>
<dbReference type="EMBL" id="UZAF01017874">
    <property type="protein sequence ID" value="VDO45750.1"/>
    <property type="molecule type" value="Genomic_DNA"/>
</dbReference>
<evidence type="ECO:0000313" key="3">
    <source>
        <dbReference type="WBParaSite" id="HPLM_0001247601-mRNA-1"/>
    </source>
</evidence>
<accession>A0A0N4WMN1</accession>
<evidence type="ECO:0000313" key="1">
    <source>
        <dbReference type="EMBL" id="VDO45750.1"/>
    </source>
</evidence>
<sequence>MKKTIRMLIGDISSNAFSGFAPSMVLATSRLSKSSLNRPY</sequence>
<dbReference type="WBParaSite" id="HPLM_0001247601-mRNA-1">
    <property type="protein sequence ID" value="HPLM_0001247601-mRNA-1"/>
    <property type="gene ID" value="HPLM_0001247601"/>
</dbReference>
<dbReference type="AlphaFoldDB" id="A0A0N4WMN1"/>
<evidence type="ECO:0000313" key="2">
    <source>
        <dbReference type="Proteomes" id="UP000268014"/>
    </source>
</evidence>
<reference evidence="3" key="1">
    <citation type="submission" date="2017-02" db="UniProtKB">
        <authorList>
            <consortium name="WormBaseParasite"/>
        </authorList>
    </citation>
    <scope>IDENTIFICATION</scope>
</reference>
<keyword evidence="2" id="KW-1185">Reference proteome</keyword>
<reference evidence="1 2" key="2">
    <citation type="submission" date="2018-11" db="EMBL/GenBank/DDBJ databases">
        <authorList>
            <consortium name="Pathogen Informatics"/>
        </authorList>
    </citation>
    <scope>NUCLEOTIDE SEQUENCE [LARGE SCALE GENOMIC DNA]</scope>
    <source>
        <strain evidence="1 2">MHpl1</strain>
    </source>
</reference>
<organism evidence="3">
    <name type="scientific">Haemonchus placei</name>
    <name type="common">Barber's pole worm</name>
    <dbReference type="NCBI Taxonomy" id="6290"/>
    <lineage>
        <taxon>Eukaryota</taxon>
        <taxon>Metazoa</taxon>
        <taxon>Ecdysozoa</taxon>
        <taxon>Nematoda</taxon>
        <taxon>Chromadorea</taxon>
        <taxon>Rhabditida</taxon>
        <taxon>Rhabditina</taxon>
        <taxon>Rhabditomorpha</taxon>
        <taxon>Strongyloidea</taxon>
        <taxon>Trichostrongylidae</taxon>
        <taxon>Haemonchus</taxon>
    </lineage>
</organism>